<name>A0A9C9K040_UNCW3</name>
<accession>A0A9C9K040</accession>
<evidence type="ECO:0000313" key="2">
    <source>
        <dbReference type="Proteomes" id="UP000885826"/>
    </source>
</evidence>
<evidence type="ECO:0008006" key="3">
    <source>
        <dbReference type="Google" id="ProtNLM"/>
    </source>
</evidence>
<sequence>MAERIKNGLLAGLGIASLGKKKLLKVYKNLIKEGEAAKSKSEFLKRHWKKLDVASEKAEDLAVRIIEKANLATKSQLDELNKKIEKLLEKAKLR</sequence>
<dbReference type="EMBL" id="DRIG01000048">
    <property type="protein sequence ID" value="HEC78399.1"/>
    <property type="molecule type" value="Genomic_DNA"/>
</dbReference>
<proteinExistence type="predicted"/>
<protein>
    <recommendedName>
        <fullName evidence="3">Polyhydroxyalkanoate synthesis regulator phasin</fullName>
    </recommendedName>
</protein>
<dbReference type="AlphaFoldDB" id="A0A9C9K040"/>
<evidence type="ECO:0000313" key="1">
    <source>
        <dbReference type="EMBL" id="HEC78399.1"/>
    </source>
</evidence>
<reference evidence="1" key="1">
    <citation type="journal article" date="2020" name="mSystems">
        <title>Genome- and Community-Level Interaction Insights into Carbon Utilization and Element Cycling Functions of Hydrothermarchaeota in Hydrothermal Sediment.</title>
        <authorList>
            <person name="Zhou Z."/>
            <person name="Liu Y."/>
            <person name="Xu W."/>
            <person name="Pan J."/>
            <person name="Luo Z.H."/>
            <person name="Li M."/>
        </authorList>
    </citation>
    <scope>NUCLEOTIDE SEQUENCE</scope>
    <source>
        <strain evidence="1">HyVt-388</strain>
    </source>
</reference>
<organism evidence="1 2">
    <name type="scientific">candidate division WOR-3 bacterium</name>
    <dbReference type="NCBI Taxonomy" id="2052148"/>
    <lineage>
        <taxon>Bacteria</taxon>
        <taxon>Bacteria division WOR-3</taxon>
    </lineage>
</organism>
<gene>
    <name evidence="1" type="ORF">ENI34_04560</name>
</gene>
<comment type="caution">
    <text evidence="1">The sequence shown here is derived from an EMBL/GenBank/DDBJ whole genome shotgun (WGS) entry which is preliminary data.</text>
</comment>
<dbReference type="Proteomes" id="UP000885826">
    <property type="component" value="Unassembled WGS sequence"/>
</dbReference>